<dbReference type="InterPro" id="IPR014718">
    <property type="entry name" value="GH-type_carb-bd"/>
</dbReference>
<dbReference type="RefSeq" id="WP_126421176.1">
    <property type="nucleotide sequence ID" value="NZ_AP018827.1"/>
</dbReference>
<evidence type="ECO:0000313" key="2">
    <source>
        <dbReference type="Proteomes" id="UP000278756"/>
    </source>
</evidence>
<reference evidence="2" key="1">
    <citation type="journal article" date="2017" name="Biotechnol. Biofuels">
        <title>Evaluation of environmental bacterial communities as a factor affecting the growth of duckweed Lemna minor.</title>
        <authorList>
            <person name="Ishizawa H."/>
            <person name="Kuroda M."/>
            <person name="Morikawa M."/>
            <person name="Ike M."/>
        </authorList>
    </citation>
    <scope>NUCLEOTIDE SEQUENCE [LARGE SCALE GENOMIC DNA]</scope>
    <source>
        <strain evidence="2">M6</strain>
    </source>
</reference>
<dbReference type="InterPro" id="IPR011013">
    <property type="entry name" value="Gal_mutarotase_sf_dom"/>
</dbReference>
<dbReference type="SUPFAM" id="SSF74650">
    <property type="entry name" value="Galactose mutarotase-like"/>
    <property type="match status" value="1"/>
</dbReference>
<dbReference type="OrthoDB" id="9796517at2"/>
<protein>
    <submittedName>
        <fullName evidence="1">Aldose 1-epimerase</fullName>
    </submittedName>
</protein>
<sequence length="287" mass="32258">MIALSTLTLTVRDTTLALHPDLGGSIGALSHRGRDYMRPTPEDPRDVLETASFPLVPFCNRIRNGSFSIGTQKVKMAPNLGDHPHTLHGQGWRARWSVTEQSPSRAVLTYRHQPDEWPWAYEARQVFELRPAGLRVWLSVKNLSSTAMPAGLGFHPYFNRTSQTRLKAPVDGVWIADMDCLPTEWYAGVWRKDWTKGDFVSDTGLIDHCHTGFAGRADIYEDATPVLTLRASPDCHWLHVYVPPGQDYFCAEPVNHMPDPFHHANSGLRCLKPGEVALIWMDISLHG</sequence>
<dbReference type="Proteomes" id="UP000278756">
    <property type="component" value="Chromosome 1"/>
</dbReference>
<evidence type="ECO:0000313" key="1">
    <source>
        <dbReference type="EMBL" id="BBF80688.1"/>
    </source>
</evidence>
<organism evidence="1 2">
    <name type="scientific">Asticcacaulis excentricus</name>
    <dbReference type="NCBI Taxonomy" id="78587"/>
    <lineage>
        <taxon>Bacteria</taxon>
        <taxon>Pseudomonadati</taxon>
        <taxon>Pseudomonadota</taxon>
        <taxon>Alphaproteobacteria</taxon>
        <taxon>Caulobacterales</taxon>
        <taxon>Caulobacteraceae</taxon>
        <taxon>Asticcacaulis</taxon>
    </lineage>
</organism>
<dbReference type="EMBL" id="AP018827">
    <property type="protein sequence ID" value="BBF80688.1"/>
    <property type="molecule type" value="Genomic_DNA"/>
</dbReference>
<dbReference type="InterPro" id="IPR008183">
    <property type="entry name" value="Aldose_1/G6P_1-epimerase"/>
</dbReference>
<gene>
    <name evidence="1" type="ORF">EM6_1273</name>
</gene>
<dbReference type="GO" id="GO:0005975">
    <property type="term" value="P:carbohydrate metabolic process"/>
    <property type="evidence" value="ECO:0007669"/>
    <property type="project" value="InterPro"/>
</dbReference>
<proteinExistence type="predicted"/>
<accession>A0A3G9G8N3</accession>
<dbReference type="Gene3D" id="2.70.98.10">
    <property type="match status" value="1"/>
</dbReference>
<dbReference type="CDD" id="cd09021">
    <property type="entry name" value="Aldose_epim_Ec_YphB"/>
    <property type="match status" value="1"/>
</dbReference>
<reference evidence="2" key="2">
    <citation type="journal article" date="2017" name="Plant Physiol. Biochem.">
        <title>Differential oxidative and antioxidative response of duckweed Lemna minor toward plant growth promoting/inhibiting bacteria.</title>
        <authorList>
            <person name="Ishizawa H."/>
            <person name="Kuroda M."/>
            <person name="Morikawa M."/>
            <person name="Ike M."/>
        </authorList>
    </citation>
    <scope>NUCLEOTIDE SEQUENCE [LARGE SCALE GENOMIC DNA]</scope>
    <source>
        <strain evidence="2">M6</strain>
    </source>
</reference>
<dbReference type="Pfam" id="PF01263">
    <property type="entry name" value="Aldose_epim"/>
    <property type="match status" value="1"/>
</dbReference>
<dbReference type="GO" id="GO:0030246">
    <property type="term" value="F:carbohydrate binding"/>
    <property type="evidence" value="ECO:0007669"/>
    <property type="project" value="InterPro"/>
</dbReference>
<name>A0A3G9G8N3_9CAUL</name>
<dbReference type="GO" id="GO:0016853">
    <property type="term" value="F:isomerase activity"/>
    <property type="evidence" value="ECO:0007669"/>
    <property type="project" value="InterPro"/>
</dbReference>
<dbReference type="AlphaFoldDB" id="A0A3G9G8N3"/>